<organism evidence="1 2">
    <name type="scientific">Paractinoplanes aksuensis</name>
    <dbReference type="NCBI Taxonomy" id="2939490"/>
    <lineage>
        <taxon>Bacteria</taxon>
        <taxon>Bacillati</taxon>
        <taxon>Actinomycetota</taxon>
        <taxon>Actinomycetes</taxon>
        <taxon>Micromonosporales</taxon>
        <taxon>Micromonosporaceae</taxon>
        <taxon>Paractinoplanes</taxon>
    </lineage>
</organism>
<comment type="caution">
    <text evidence="1">The sequence shown here is derived from an EMBL/GenBank/DDBJ whole genome shotgun (WGS) entry which is preliminary data.</text>
</comment>
<proteinExistence type="predicted"/>
<dbReference type="RefSeq" id="WP_253240334.1">
    <property type="nucleotide sequence ID" value="NZ_JAMYJR010000030.1"/>
</dbReference>
<dbReference type="Proteomes" id="UP001523369">
    <property type="component" value="Unassembled WGS sequence"/>
</dbReference>
<name>A0ABT1DTU0_9ACTN</name>
<evidence type="ECO:0000313" key="2">
    <source>
        <dbReference type="Proteomes" id="UP001523369"/>
    </source>
</evidence>
<sequence length="61" mass="6664">MDSADFALQAYDEGRADGVAGRRDQERGQDADYRVGVADGELEAFETDLIAAIRKAMDGKR</sequence>
<reference evidence="1 2" key="1">
    <citation type="submission" date="2022-06" db="EMBL/GenBank/DDBJ databases">
        <title>New Species of the Genus Actinoplanes, ActinopZanes ferrugineus.</title>
        <authorList>
            <person name="Ding P."/>
        </authorList>
    </citation>
    <scope>NUCLEOTIDE SEQUENCE [LARGE SCALE GENOMIC DNA]</scope>
    <source>
        <strain evidence="1 2">TRM88003</strain>
    </source>
</reference>
<evidence type="ECO:0000313" key="1">
    <source>
        <dbReference type="EMBL" id="MCO8274257.1"/>
    </source>
</evidence>
<keyword evidence="2" id="KW-1185">Reference proteome</keyword>
<dbReference type="EMBL" id="JAMYJR010000030">
    <property type="protein sequence ID" value="MCO8274257.1"/>
    <property type="molecule type" value="Genomic_DNA"/>
</dbReference>
<gene>
    <name evidence="1" type="ORF">M1L60_27020</name>
</gene>
<accession>A0ABT1DTU0</accession>
<protein>
    <submittedName>
        <fullName evidence="1">Uncharacterized protein</fullName>
    </submittedName>
</protein>